<evidence type="ECO:0000313" key="12">
    <source>
        <dbReference type="Proteomes" id="UP000466535"/>
    </source>
</evidence>
<keyword evidence="5" id="KW-0418">Kinase</keyword>
<keyword evidence="7" id="KW-0472">Membrane</keyword>
<feature type="transmembrane region" description="Helical" evidence="7">
    <location>
        <begin position="6"/>
        <end position="27"/>
    </location>
</feature>
<dbReference type="InterPro" id="IPR036890">
    <property type="entry name" value="HATPase_C_sf"/>
</dbReference>
<dbReference type="Gene3D" id="3.30.565.10">
    <property type="entry name" value="Histidine kinase-like ATPase, C-terminal domain"/>
    <property type="match status" value="1"/>
</dbReference>
<name>A0A6B0TFK5_9EURY</name>
<dbReference type="PROSITE" id="PS50109">
    <property type="entry name" value="HIS_KIN"/>
    <property type="match status" value="1"/>
</dbReference>
<organism evidence="11 12">
    <name type="scientific">Halovenus carboxidivorans</name>
    <dbReference type="NCBI Taxonomy" id="2692199"/>
    <lineage>
        <taxon>Archaea</taxon>
        <taxon>Methanobacteriati</taxon>
        <taxon>Methanobacteriota</taxon>
        <taxon>Stenosarchaea group</taxon>
        <taxon>Halobacteria</taxon>
        <taxon>Halobacteriales</taxon>
        <taxon>Haloarculaceae</taxon>
        <taxon>Halovenus</taxon>
    </lineage>
</organism>
<comment type="catalytic activity">
    <reaction evidence="1">
        <text>ATP + protein L-histidine = ADP + protein N-phospho-L-histidine.</text>
        <dbReference type="EC" id="2.7.13.3"/>
    </reaction>
</comment>
<dbReference type="InterPro" id="IPR035965">
    <property type="entry name" value="PAS-like_dom_sf"/>
</dbReference>
<evidence type="ECO:0000259" key="10">
    <source>
        <dbReference type="PROSITE" id="PS50113"/>
    </source>
</evidence>
<dbReference type="Pfam" id="PF16927">
    <property type="entry name" value="HisKA_7TM"/>
    <property type="match status" value="1"/>
</dbReference>
<accession>A0A6B0TFK5</accession>
<feature type="transmembrane region" description="Helical" evidence="7">
    <location>
        <begin position="180"/>
        <end position="197"/>
    </location>
</feature>
<feature type="transmembrane region" description="Helical" evidence="7">
    <location>
        <begin position="150"/>
        <end position="168"/>
    </location>
</feature>
<dbReference type="GO" id="GO:0004673">
    <property type="term" value="F:protein histidine kinase activity"/>
    <property type="evidence" value="ECO:0007669"/>
    <property type="project" value="UniProtKB-EC"/>
</dbReference>
<dbReference type="Pfam" id="PF02518">
    <property type="entry name" value="HATPase_c"/>
    <property type="match status" value="1"/>
</dbReference>
<sequence length="557" mass="60312">MIDSLYFPLVFLAAVVGLCIAAVAVAYRARAGAKPLAAFATAASLWTVVEGLKIAQAGIETMELWMGVALTVSAVLPPAWLVFVLEYTGNDRRVPARLFPALLVEPAAFGWLVWTNGDHRLVWSGVERVSYGTFEALDAAFGLAFWGHQVYSYLLLAVGAAVLVRMVLRSNQLYRWQGTVLLVGVTVPLTLNALYSFGLVPPGIDPSGVGYVLAALVLAVAVFEAELEGVAPATRELGREAALTELEDAVLILSDDGRLVDANPAGERLLGTTVEEGLGRDISALAPTLGALLDEQGQAQIDLERDGKRRYYDVRVSALTRGYGAVSGHVLSLRDITERRQREQRLDVLNRLLRHNIRNELNLVRGKIELAGTTIESQDAHDHLDDAIAAVDGIVARSNKLGRLSRMLDTDQRKRIDIAAELRGEDEAGNLDFEGGTVDLDLPESLVVSGGNAVVAAFEELLSNGIEHNDSPNPRVELRVDDETTESHAVIEVSDNGPGIEPQEFETIRSGEETALRHSSGVGLWFVNWVVEAAGGTVSFRNDEGCTVRVRLPRETE</sequence>
<feature type="transmembrane region" description="Helical" evidence="7">
    <location>
        <begin position="36"/>
        <end position="59"/>
    </location>
</feature>
<evidence type="ECO:0000256" key="1">
    <source>
        <dbReference type="ARBA" id="ARBA00000085"/>
    </source>
</evidence>
<dbReference type="InterPro" id="IPR003594">
    <property type="entry name" value="HATPase_dom"/>
</dbReference>
<feature type="domain" description="PAC" evidence="10">
    <location>
        <begin position="295"/>
        <end position="348"/>
    </location>
</feature>
<dbReference type="CDD" id="cd00130">
    <property type="entry name" value="PAS"/>
    <property type="match status" value="1"/>
</dbReference>
<keyword evidence="4" id="KW-0547">Nucleotide-binding</keyword>
<dbReference type="SMART" id="SM00091">
    <property type="entry name" value="PAS"/>
    <property type="match status" value="1"/>
</dbReference>
<dbReference type="OrthoDB" id="3369at2157"/>
<keyword evidence="3" id="KW-0808">Transferase</keyword>
<comment type="caution">
    <text evidence="11">The sequence shown here is derived from an EMBL/GenBank/DDBJ whole genome shotgun (WGS) entry which is preliminary data.</text>
</comment>
<dbReference type="Pfam" id="PF08448">
    <property type="entry name" value="PAS_4"/>
    <property type="match status" value="1"/>
</dbReference>
<feature type="domain" description="PAS" evidence="9">
    <location>
        <begin position="235"/>
        <end position="280"/>
    </location>
</feature>
<evidence type="ECO:0000313" key="11">
    <source>
        <dbReference type="EMBL" id="MXR51969.1"/>
    </source>
</evidence>
<reference evidence="11 12" key="1">
    <citation type="submission" date="2019-12" db="EMBL/GenBank/DDBJ databases">
        <title>Isolation and characterization of three novel carbon monoxide-oxidizing members of Halobacteria from salione crusts and soils.</title>
        <authorList>
            <person name="Myers M.R."/>
            <person name="King G.M."/>
        </authorList>
    </citation>
    <scope>NUCLEOTIDE SEQUENCE [LARGE SCALE GENOMIC DNA]</scope>
    <source>
        <strain evidence="11 12">WSH3</strain>
    </source>
</reference>
<dbReference type="InterPro" id="IPR031621">
    <property type="entry name" value="HisKA_7TM"/>
</dbReference>
<dbReference type="GO" id="GO:0005524">
    <property type="term" value="F:ATP binding"/>
    <property type="evidence" value="ECO:0007669"/>
    <property type="project" value="UniProtKB-KW"/>
</dbReference>
<feature type="domain" description="Histidine kinase" evidence="8">
    <location>
        <begin position="352"/>
        <end position="556"/>
    </location>
</feature>
<dbReference type="InterPro" id="IPR050980">
    <property type="entry name" value="2C_sensor_his_kinase"/>
</dbReference>
<dbReference type="AlphaFoldDB" id="A0A6B0TFK5"/>
<gene>
    <name evidence="11" type="ORF">GRX03_10200</name>
</gene>
<feature type="transmembrane region" description="Helical" evidence="7">
    <location>
        <begin position="97"/>
        <end position="114"/>
    </location>
</feature>
<dbReference type="SUPFAM" id="SSF55874">
    <property type="entry name" value="ATPase domain of HSP90 chaperone/DNA topoisomerase II/histidine kinase"/>
    <property type="match status" value="1"/>
</dbReference>
<dbReference type="PROSITE" id="PS50113">
    <property type="entry name" value="PAC"/>
    <property type="match status" value="1"/>
</dbReference>
<dbReference type="InterPro" id="IPR013656">
    <property type="entry name" value="PAS_4"/>
</dbReference>
<evidence type="ECO:0000256" key="7">
    <source>
        <dbReference type="SAM" id="Phobius"/>
    </source>
</evidence>
<evidence type="ECO:0000256" key="4">
    <source>
        <dbReference type="ARBA" id="ARBA00022741"/>
    </source>
</evidence>
<dbReference type="PANTHER" id="PTHR44936">
    <property type="entry name" value="SENSOR PROTEIN CREC"/>
    <property type="match status" value="1"/>
</dbReference>
<dbReference type="InterPro" id="IPR005467">
    <property type="entry name" value="His_kinase_dom"/>
</dbReference>
<dbReference type="PANTHER" id="PTHR44936:SF10">
    <property type="entry name" value="SENSOR PROTEIN RSTB"/>
    <property type="match status" value="1"/>
</dbReference>
<dbReference type="EMBL" id="WUUT01000003">
    <property type="protein sequence ID" value="MXR51969.1"/>
    <property type="molecule type" value="Genomic_DNA"/>
</dbReference>
<keyword evidence="7" id="KW-1133">Transmembrane helix</keyword>
<evidence type="ECO:0000256" key="2">
    <source>
        <dbReference type="ARBA" id="ARBA00012438"/>
    </source>
</evidence>
<dbReference type="PROSITE" id="PS50112">
    <property type="entry name" value="PAS"/>
    <property type="match status" value="1"/>
</dbReference>
<dbReference type="NCBIfam" id="TIGR00229">
    <property type="entry name" value="sensory_box"/>
    <property type="match status" value="1"/>
</dbReference>
<dbReference type="SUPFAM" id="SSF55785">
    <property type="entry name" value="PYP-like sensor domain (PAS domain)"/>
    <property type="match status" value="1"/>
</dbReference>
<evidence type="ECO:0000256" key="3">
    <source>
        <dbReference type="ARBA" id="ARBA00022679"/>
    </source>
</evidence>
<keyword evidence="12" id="KW-1185">Reference proteome</keyword>
<keyword evidence="7" id="KW-0812">Transmembrane</keyword>
<proteinExistence type="predicted"/>
<dbReference type="InterPro" id="IPR000700">
    <property type="entry name" value="PAS-assoc_C"/>
</dbReference>
<dbReference type="EC" id="2.7.13.3" evidence="2"/>
<dbReference type="Gene3D" id="3.30.450.20">
    <property type="entry name" value="PAS domain"/>
    <property type="match status" value="1"/>
</dbReference>
<dbReference type="RefSeq" id="WP_159764091.1">
    <property type="nucleotide sequence ID" value="NZ_WUUT01000003.1"/>
</dbReference>
<keyword evidence="6" id="KW-0067">ATP-binding</keyword>
<dbReference type="Proteomes" id="UP000466535">
    <property type="component" value="Unassembled WGS sequence"/>
</dbReference>
<protein>
    <recommendedName>
        <fullName evidence="2">histidine kinase</fullName>
        <ecNumber evidence="2">2.7.13.3</ecNumber>
    </recommendedName>
</protein>
<evidence type="ECO:0000256" key="5">
    <source>
        <dbReference type="ARBA" id="ARBA00022777"/>
    </source>
</evidence>
<dbReference type="InterPro" id="IPR000014">
    <property type="entry name" value="PAS"/>
</dbReference>
<feature type="transmembrane region" description="Helical" evidence="7">
    <location>
        <begin position="65"/>
        <end position="85"/>
    </location>
</feature>
<dbReference type="SMART" id="SM00387">
    <property type="entry name" value="HATPase_c"/>
    <property type="match status" value="1"/>
</dbReference>
<evidence type="ECO:0000256" key="6">
    <source>
        <dbReference type="ARBA" id="ARBA00022840"/>
    </source>
</evidence>
<evidence type="ECO:0000259" key="8">
    <source>
        <dbReference type="PROSITE" id="PS50109"/>
    </source>
</evidence>
<evidence type="ECO:0000259" key="9">
    <source>
        <dbReference type="PROSITE" id="PS50112"/>
    </source>
</evidence>